<dbReference type="InterPro" id="IPR034033">
    <property type="entry name" value="Serralysin-like"/>
</dbReference>
<dbReference type="GO" id="GO:0006508">
    <property type="term" value="P:proteolysis"/>
    <property type="evidence" value="ECO:0007669"/>
    <property type="project" value="UniProtKB-KW"/>
</dbReference>
<protein>
    <recommendedName>
        <fullName evidence="5">serralysin</fullName>
        <ecNumber evidence="5">3.4.24.40</ecNumber>
    </recommendedName>
</protein>
<dbReference type="GO" id="GO:0005615">
    <property type="term" value="C:extracellular space"/>
    <property type="evidence" value="ECO:0007669"/>
    <property type="project" value="InterPro"/>
</dbReference>
<dbReference type="Pfam" id="PF00353">
    <property type="entry name" value="HemolysinCabind"/>
    <property type="match status" value="1"/>
</dbReference>
<dbReference type="GO" id="GO:0008237">
    <property type="term" value="F:metallopeptidase activity"/>
    <property type="evidence" value="ECO:0007669"/>
    <property type="project" value="UniProtKB-KW"/>
</dbReference>
<comment type="similarity">
    <text evidence="4">Belongs to the peptidase M10B family.</text>
</comment>
<evidence type="ECO:0000256" key="2">
    <source>
        <dbReference type="ARBA" id="ARBA00001913"/>
    </source>
</evidence>
<organism evidence="10 11">
    <name type="scientific">Yersinia aleksiciae</name>
    <dbReference type="NCBI Taxonomy" id="263819"/>
    <lineage>
        <taxon>Bacteria</taxon>
        <taxon>Pseudomonadati</taxon>
        <taxon>Pseudomonadota</taxon>
        <taxon>Gammaproteobacteria</taxon>
        <taxon>Enterobacterales</taxon>
        <taxon>Yersiniaceae</taxon>
        <taxon>Yersinia</taxon>
    </lineage>
</organism>
<dbReference type="InterPro" id="IPR024079">
    <property type="entry name" value="MetalloPept_cat_dom_sf"/>
</dbReference>
<evidence type="ECO:0000259" key="9">
    <source>
        <dbReference type="SMART" id="SM00235"/>
    </source>
</evidence>
<dbReference type="EMBL" id="CQEM01000018">
    <property type="protein sequence ID" value="CNL67120.1"/>
    <property type="molecule type" value="Genomic_DNA"/>
</dbReference>
<keyword evidence="7" id="KW-0677">Repeat</keyword>
<dbReference type="InterPro" id="IPR011049">
    <property type="entry name" value="Serralysin-like_metalloprot_C"/>
</dbReference>
<dbReference type="GO" id="GO:0005509">
    <property type="term" value="F:calcium ion binding"/>
    <property type="evidence" value="ECO:0007669"/>
    <property type="project" value="InterPro"/>
</dbReference>
<comment type="subcellular location">
    <subcellularLocation>
        <location evidence="3">Secreted</location>
    </subcellularLocation>
</comment>
<comment type="cofactor">
    <cofactor evidence="2">
        <name>Ca(2+)</name>
        <dbReference type="ChEBI" id="CHEBI:29108"/>
    </cofactor>
</comment>
<keyword evidence="10" id="KW-0378">Hydrolase</keyword>
<dbReference type="CDD" id="cd04277">
    <property type="entry name" value="ZnMc_serralysin_like"/>
    <property type="match status" value="1"/>
</dbReference>
<evidence type="ECO:0000313" key="10">
    <source>
        <dbReference type="EMBL" id="CNL67120.1"/>
    </source>
</evidence>
<evidence type="ECO:0000256" key="6">
    <source>
        <dbReference type="ARBA" id="ARBA00022525"/>
    </source>
</evidence>
<evidence type="ECO:0000256" key="3">
    <source>
        <dbReference type="ARBA" id="ARBA00004613"/>
    </source>
</evidence>
<dbReference type="InterPro" id="IPR019960">
    <property type="entry name" value="T1SS_VCA0849"/>
</dbReference>
<dbReference type="Gene3D" id="2.150.10.10">
    <property type="entry name" value="Serralysin-like metalloprotease, C-terminal"/>
    <property type="match status" value="1"/>
</dbReference>
<dbReference type="NCBIfam" id="TIGR03661">
    <property type="entry name" value="T1SS_VCA0849"/>
    <property type="match status" value="1"/>
</dbReference>
<dbReference type="InterPro" id="IPR001343">
    <property type="entry name" value="Hemolysn_Ca-bd"/>
</dbReference>
<dbReference type="RefSeq" id="WP_050126595.1">
    <property type="nucleotide sequence ID" value="NZ_CQEM01000018.1"/>
</dbReference>
<keyword evidence="6" id="KW-0964">Secreted</keyword>
<dbReference type="EC" id="3.4.24.40" evidence="5"/>
<dbReference type="InterPro" id="IPR006026">
    <property type="entry name" value="Peptidase_Metallo"/>
</dbReference>
<dbReference type="SUPFAM" id="SSF51120">
    <property type="entry name" value="beta-Roll"/>
    <property type="match status" value="1"/>
</dbReference>
<keyword evidence="8" id="KW-0106">Calcium</keyword>
<evidence type="ECO:0000256" key="5">
    <source>
        <dbReference type="ARBA" id="ARBA00012422"/>
    </source>
</evidence>
<evidence type="ECO:0000256" key="7">
    <source>
        <dbReference type="ARBA" id="ARBA00022737"/>
    </source>
</evidence>
<dbReference type="SUPFAM" id="SSF55486">
    <property type="entry name" value="Metalloproteases ('zincins'), catalytic domain"/>
    <property type="match status" value="1"/>
</dbReference>
<dbReference type="Proteomes" id="UP000040088">
    <property type="component" value="Unassembled WGS sequence"/>
</dbReference>
<dbReference type="InterPro" id="IPR013858">
    <property type="entry name" value="Peptidase_M10B_C"/>
</dbReference>
<dbReference type="SMART" id="SM00235">
    <property type="entry name" value="ZnMc"/>
    <property type="match status" value="1"/>
</dbReference>
<dbReference type="Gene3D" id="3.40.390.10">
    <property type="entry name" value="Collagenase (Catalytic Domain)"/>
    <property type="match status" value="1"/>
</dbReference>
<evidence type="ECO:0000256" key="4">
    <source>
        <dbReference type="ARBA" id="ARBA00009490"/>
    </source>
</evidence>
<dbReference type="AlphaFoldDB" id="A0A0T9USI8"/>
<dbReference type="GO" id="GO:0008270">
    <property type="term" value="F:zinc ion binding"/>
    <property type="evidence" value="ECO:0007669"/>
    <property type="project" value="InterPro"/>
</dbReference>
<dbReference type="Pfam" id="PF08548">
    <property type="entry name" value="Peptidase_M10_C"/>
    <property type="match status" value="1"/>
</dbReference>
<comment type="catalytic activity">
    <reaction evidence="1">
        <text>Preferential cleavage of bonds with hydrophobic residues in P1'.</text>
        <dbReference type="EC" id="3.4.24.40"/>
    </reaction>
</comment>
<sequence>MHRSNKYSKSINQQENINFQYEIKRYIAPSIVKDDTWNGWRNYGRGITLSYTFDAPLNKRNLNKYNVVDVFPFNGLQRILTKEIMQSWADVANIHFIETSGHDDSNIVFYNFSEDIIPLGFAYYPNSSRCTPIYIKYILSENNTPTRSNFGGFVLAHEIGHTLGLKHTHGPTDMPDDQRDTQQVSVMSYCEVWYSGADHGGNFASTPQLYDIAAAQYLYGPNMNTRTGNSIYGFNANSDRDFLTARTSADKLIFCVWDAGGMDTFDFSGYTENQNINLQELSFSDVGGLTANVSIAADVVIENAIGGSGNDRLWGNDTNNILTGGGGADHLWGIGGYNVFRYNRTLDSTSTSADTIHDFTPDKDKIDLSPLLFGTRNIALVDKFSFSGQTEILQKYNAVRDITYLMIDFDNNVHETDMIIKLIGKHQLSLDNFITRPPLTAWQ</sequence>
<evidence type="ECO:0000256" key="8">
    <source>
        <dbReference type="ARBA" id="ARBA00022837"/>
    </source>
</evidence>
<accession>A0A0T9USI8</accession>
<reference evidence="11" key="1">
    <citation type="submission" date="2015-03" db="EMBL/GenBank/DDBJ databases">
        <authorList>
            <consortium name="Pathogen Informatics"/>
        </authorList>
    </citation>
    <scope>NUCLEOTIDE SEQUENCE [LARGE SCALE GENOMIC DNA]</scope>
    <source>
        <strain evidence="11">IP27925</strain>
    </source>
</reference>
<evidence type="ECO:0000313" key="11">
    <source>
        <dbReference type="Proteomes" id="UP000040088"/>
    </source>
</evidence>
<feature type="domain" description="Peptidase metallopeptidase" evidence="9">
    <location>
        <begin position="33"/>
        <end position="221"/>
    </location>
</feature>
<gene>
    <name evidence="10" type="primary">prtA</name>
    <name evidence="10" type="ORF">ERS008460_03483</name>
</gene>
<keyword evidence="10" id="KW-0482">Metalloprotease</keyword>
<name>A0A0T9USI8_YERAE</name>
<proteinExistence type="inferred from homology"/>
<keyword evidence="10" id="KW-0645">Protease</keyword>
<evidence type="ECO:0000256" key="1">
    <source>
        <dbReference type="ARBA" id="ARBA00001609"/>
    </source>
</evidence>